<protein>
    <submittedName>
        <fullName evidence="3">Uncharacterized protein</fullName>
    </submittedName>
</protein>
<evidence type="ECO:0000313" key="3">
    <source>
        <dbReference type="EMBL" id="GGB69339.1"/>
    </source>
</evidence>
<dbReference type="Proteomes" id="UP000628079">
    <property type="component" value="Unassembled WGS sequence"/>
</dbReference>
<evidence type="ECO:0000256" key="2">
    <source>
        <dbReference type="SAM" id="SignalP"/>
    </source>
</evidence>
<gene>
    <name evidence="3" type="ORF">GCM10011314_05770</name>
</gene>
<reference evidence="3" key="2">
    <citation type="submission" date="2020-09" db="EMBL/GenBank/DDBJ databases">
        <authorList>
            <person name="Sun Q."/>
            <person name="Zhou Y."/>
        </authorList>
    </citation>
    <scope>NUCLEOTIDE SEQUENCE</scope>
    <source>
        <strain evidence="3">CGMCC 1.10749</strain>
    </source>
</reference>
<proteinExistence type="predicted"/>
<dbReference type="AlphaFoldDB" id="A0A8H9KSU0"/>
<dbReference type="EMBL" id="BMEA01000001">
    <property type="protein sequence ID" value="GGB69339.1"/>
    <property type="molecule type" value="Genomic_DNA"/>
</dbReference>
<dbReference type="RefSeq" id="WP_035946157.1">
    <property type="nucleotide sequence ID" value="NZ_BMEA01000001.1"/>
</dbReference>
<feature type="compositionally biased region" description="Low complexity" evidence="1">
    <location>
        <begin position="33"/>
        <end position="51"/>
    </location>
</feature>
<evidence type="ECO:0000256" key="1">
    <source>
        <dbReference type="SAM" id="MobiDB-lite"/>
    </source>
</evidence>
<feature type="chain" id="PRO_5038624287" evidence="2">
    <location>
        <begin position="33"/>
        <end position="267"/>
    </location>
</feature>
<feature type="region of interest" description="Disordered" evidence="1">
    <location>
        <begin position="33"/>
        <end position="61"/>
    </location>
</feature>
<feature type="signal peptide" evidence="2">
    <location>
        <begin position="1"/>
        <end position="32"/>
    </location>
</feature>
<organism evidence="3 4">
    <name type="scientific">Knoellia flava</name>
    <dbReference type="NCBI Taxonomy" id="913969"/>
    <lineage>
        <taxon>Bacteria</taxon>
        <taxon>Bacillati</taxon>
        <taxon>Actinomycetota</taxon>
        <taxon>Actinomycetes</taxon>
        <taxon>Micrococcales</taxon>
        <taxon>Intrasporangiaceae</taxon>
        <taxon>Knoellia</taxon>
    </lineage>
</organism>
<sequence>MTAPMHDRRAGAARMRRAAVLLPLLAALSACTSGSSGPSGTSSSGTSTAGAGDAGGGRTADAVPDSCAALSADAGATLPGPAVAPCWRDALTAHGSVRAWTSGPPEMEAEVQLASPSRLRTTASDGRVVVVADGSAFSLVDGRWVAGVLNSEEEEAALAAATGEFATVAFSPQGMAQGVGECPSWRVGAEREAVALRDGQEQQGLVRLDCTARFDLSGATTSAATLWVREDWTPVRHTATLSISGVATETVREFADHGTAFGIPTPG</sequence>
<comment type="caution">
    <text evidence="3">The sequence shown here is derived from an EMBL/GenBank/DDBJ whole genome shotgun (WGS) entry which is preliminary data.</text>
</comment>
<accession>A0A8H9KSU0</accession>
<keyword evidence="2" id="KW-0732">Signal</keyword>
<reference evidence="3" key="1">
    <citation type="journal article" date="2014" name="Int. J. Syst. Evol. Microbiol.">
        <title>Complete genome sequence of Corynebacterium casei LMG S-19264T (=DSM 44701T), isolated from a smear-ripened cheese.</title>
        <authorList>
            <consortium name="US DOE Joint Genome Institute (JGI-PGF)"/>
            <person name="Walter F."/>
            <person name="Albersmeier A."/>
            <person name="Kalinowski J."/>
            <person name="Ruckert C."/>
        </authorList>
    </citation>
    <scope>NUCLEOTIDE SEQUENCE</scope>
    <source>
        <strain evidence="3">CGMCC 1.10749</strain>
    </source>
</reference>
<name>A0A8H9KSU0_9MICO</name>
<evidence type="ECO:0000313" key="4">
    <source>
        <dbReference type="Proteomes" id="UP000628079"/>
    </source>
</evidence>